<evidence type="ECO:0000256" key="6">
    <source>
        <dbReference type="ARBA" id="ARBA00022967"/>
    </source>
</evidence>
<evidence type="ECO:0000256" key="4">
    <source>
        <dbReference type="ARBA" id="ARBA00022741"/>
    </source>
</evidence>
<gene>
    <name evidence="10" type="ORF">B6254_2432</name>
</gene>
<evidence type="ECO:0000256" key="1">
    <source>
        <dbReference type="ARBA" id="ARBA00004413"/>
    </source>
</evidence>
<dbReference type="FunFam" id="3.40.50.300:FF:000589">
    <property type="entry name" value="ABC transporter, ATP-binding subunit"/>
    <property type="match status" value="1"/>
</dbReference>
<keyword evidence="6" id="KW-1278">Translocase</keyword>
<evidence type="ECO:0000259" key="9">
    <source>
        <dbReference type="PROSITE" id="PS50893"/>
    </source>
</evidence>
<comment type="similarity">
    <text evidence="8">Belongs to the ABC transporter superfamily. Drug exporter-1 (DrugE1) (TC 3.A.1.105) family.</text>
</comment>
<comment type="subcellular location">
    <subcellularLocation>
        <location evidence="1">Cell membrane</location>
        <topology evidence="1">Peripheral membrane protein</topology>
        <orientation evidence="1">Cytoplasmic side</orientation>
    </subcellularLocation>
</comment>
<evidence type="ECO:0000313" key="11">
    <source>
        <dbReference type="Proteomes" id="UP000244870"/>
    </source>
</evidence>
<protein>
    <submittedName>
        <fullName evidence="10">Daunorubicin/doxorubicin resistance ATP-binding protein DrrA</fullName>
    </submittedName>
</protein>
<sequence length="311" mass="33538">MTEEYAVEINGLTKTFGQQTAVDQVSFNIKRGEVFGLLGPNGAGKTTTLRMMTTLLQPTSGDIKIFGHDVKTESQTVRSLFGLTGQYASVDEDISARENLMIFSRLNGLSRQEAKARTAELLEEFSLVNSADKAISNFSGGMRRRLDLAVSLITRPALIFLDEPTTGLDPRTRTQMWDTIRQLVAAGSTIVLTTQYLEEADELADRIAVIDHGKLVSIGTPAELKAQVGGAKLRVEVADDAQAEQARGVMADTLPATPQVTRNVVEVAIDDINTVAGVLQAITAAGVTMTNMSVEQPSMDDVFFALTVGKN</sequence>
<dbReference type="GO" id="GO:0005524">
    <property type="term" value="F:ATP binding"/>
    <property type="evidence" value="ECO:0007669"/>
    <property type="project" value="UniProtKB-KW"/>
</dbReference>
<accession>A0A2S1KUS0</accession>
<dbReference type="PANTHER" id="PTHR42711:SF19">
    <property type="entry name" value="DOXORUBICIN RESISTANCE ATP-BINDING PROTEIN DRRA"/>
    <property type="match status" value="1"/>
</dbReference>
<evidence type="ECO:0000256" key="8">
    <source>
        <dbReference type="ARBA" id="ARBA00049985"/>
    </source>
</evidence>
<evidence type="ECO:0000256" key="5">
    <source>
        <dbReference type="ARBA" id="ARBA00022840"/>
    </source>
</evidence>
<dbReference type="GO" id="GO:0005886">
    <property type="term" value="C:plasma membrane"/>
    <property type="evidence" value="ECO:0007669"/>
    <property type="project" value="UniProtKB-SubCell"/>
</dbReference>
<keyword evidence="2" id="KW-0813">Transport</keyword>
<dbReference type="PROSITE" id="PS00211">
    <property type="entry name" value="ABC_TRANSPORTER_1"/>
    <property type="match status" value="1"/>
</dbReference>
<dbReference type="InterPro" id="IPR005894">
    <property type="entry name" value="DrrA"/>
</dbReference>
<proteinExistence type="inferred from homology"/>
<dbReference type="InterPro" id="IPR017871">
    <property type="entry name" value="ABC_transporter-like_CS"/>
</dbReference>
<dbReference type="AlphaFoldDB" id="A0A2S1KUS0"/>
<dbReference type="InterPro" id="IPR025302">
    <property type="entry name" value="DrrA1/2-like_C"/>
</dbReference>
<name>A0A2S1KUS0_9LACO</name>
<evidence type="ECO:0000256" key="3">
    <source>
        <dbReference type="ARBA" id="ARBA00022475"/>
    </source>
</evidence>
<dbReference type="RefSeq" id="WP_108731087.1">
    <property type="nucleotide sequence ID" value="NZ_CP020928.1"/>
</dbReference>
<dbReference type="Proteomes" id="UP000244870">
    <property type="component" value="Chromosome"/>
</dbReference>
<evidence type="ECO:0000256" key="2">
    <source>
        <dbReference type="ARBA" id="ARBA00022448"/>
    </source>
</evidence>
<dbReference type="Pfam" id="PF13732">
    <property type="entry name" value="DrrA1-3_C"/>
    <property type="match status" value="1"/>
</dbReference>
<keyword evidence="4" id="KW-0547">Nucleotide-binding</keyword>
<evidence type="ECO:0000313" key="10">
    <source>
        <dbReference type="EMBL" id="AWF96778.1"/>
    </source>
</evidence>
<dbReference type="GO" id="GO:1900753">
    <property type="term" value="P:doxorubicin transport"/>
    <property type="evidence" value="ECO:0007669"/>
    <property type="project" value="InterPro"/>
</dbReference>
<dbReference type="InterPro" id="IPR050763">
    <property type="entry name" value="ABC_transporter_ATP-binding"/>
</dbReference>
<dbReference type="PROSITE" id="PS50893">
    <property type="entry name" value="ABC_TRANSPORTER_2"/>
    <property type="match status" value="1"/>
</dbReference>
<dbReference type="Pfam" id="PF00005">
    <property type="entry name" value="ABC_tran"/>
    <property type="match status" value="1"/>
</dbReference>
<keyword evidence="3" id="KW-1003">Cell membrane</keyword>
<dbReference type="InterPro" id="IPR003439">
    <property type="entry name" value="ABC_transporter-like_ATP-bd"/>
</dbReference>
<dbReference type="SMART" id="SM00382">
    <property type="entry name" value="AAA"/>
    <property type="match status" value="1"/>
</dbReference>
<dbReference type="NCBIfam" id="TIGR01188">
    <property type="entry name" value="drrA"/>
    <property type="match status" value="1"/>
</dbReference>
<dbReference type="PANTHER" id="PTHR42711">
    <property type="entry name" value="ABC TRANSPORTER ATP-BINDING PROTEIN"/>
    <property type="match status" value="1"/>
</dbReference>
<dbReference type="EMBL" id="CP020928">
    <property type="protein sequence ID" value="AWF96778.1"/>
    <property type="molecule type" value="Genomic_DNA"/>
</dbReference>
<reference evidence="10 11" key="1">
    <citation type="submission" date="2017-04" db="EMBL/GenBank/DDBJ databases">
        <title>Weissella cibaria strain m2 complete genome.</title>
        <authorList>
            <person name="Pan Q."/>
            <person name="Tan M."/>
            <person name="Yao F."/>
            <person name="Su S."/>
        </authorList>
    </citation>
    <scope>NUCLEOTIDE SEQUENCE [LARGE SCALE GENOMIC DNA]</scope>
    <source>
        <strain evidence="10 11">M2</strain>
    </source>
</reference>
<keyword evidence="7" id="KW-0472">Membrane</keyword>
<organism evidence="10 11">
    <name type="scientific">Weissella cibaria</name>
    <dbReference type="NCBI Taxonomy" id="137591"/>
    <lineage>
        <taxon>Bacteria</taxon>
        <taxon>Bacillati</taxon>
        <taxon>Bacillota</taxon>
        <taxon>Bacilli</taxon>
        <taxon>Lactobacillales</taxon>
        <taxon>Lactobacillaceae</taxon>
        <taxon>Weissella</taxon>
    </lineage>
</organism>
<dbReference type="InterPro" id="IPR003593">
    <property type="entry name" value="AAA+_ATPase"/>
</dbReference>
<evidence type="ECO:0000256" key="7">
    <source>
        <dbReference type="ARBA" id="ARBA00023136"/>
    </source>
</evidence>
<feature type="domain" description="ABC transporter" evidence="9">
    <location>
        <begin position="7"/>
        <end position="237"/>
    </location>
</feature>
<dbReference type="GO" id="GO:0043215">
    <property type="term" value="P:daunorubicin transport"/>
    <property type="evidence" value="ECO:0007669"/>
    <property type="project" value="InterPro"/>
</dbReference>
<dbReference type="Gene3D" id="3.40.50.300">
    <property type="entry name" value="P-loop containing nucleotide triphosphate hydrolases"/>
    <property type="match status" value="1"/>
</dbReference>
<dbReference type="SUPFAM" id="SSF52540">
    <property type="entry name" value="P-loop containing nucleoside triphosphate hydrolases"/>
    <property type="match status" value="1"/>
</dbReference>
<keyword evidence="5 10" id="KW-0067">ATP-binding</keyword>
<dbReference type="InterPro" id="IPR027417">
    <property type="entry name" value="P-loop_NTPase"/>
</dbReference>
<dbReference type="GO" id="GO:0016887">
    <property type="term" value="F:ATP hydrolysis activity"/>
    <property type="evidence" value="ECO:0007669"/>
    <property type="project" value="InterPro"/>
</dbReference>